<name>A0A2T4R6Y6_STAHY</name>
<dbReference type="EMBL" id="QXVO01000033">
    <property type="protein sequence ID" value="RIO44134.1"/>
    <property type="molecule type" value="Genomic_DNA"/>
</dbReference>
<evidence type="ECO:0000256" key="2">
    <source>
        <dbReference type="ARBA" id="ARBA00022692"/>
    </source>
</evidence>
<dbReference type="InterPro" id="IPR013525">
    <property type="entry name" value="ABC2_TM"/>
</dbReference>
<dbReference type="InterPro" id="IPR017501">
    <property type="entry name" value="Phage_infect_YhgE_C"/>
</dbReference>
<dbReference type="AlphaFoldDB" id="A0A2T4R6Y6"/>
<feature type="coiled-coil region" evidence="5">
    <location>
        <begin position="207"/>
        <end position="254"/>
    </location>
</feature>
<evidence type="ECO:0000313" key="9">
    <source>
        <dbReference type="Proteomes" id="UP000285625"/>
    </source>
</evidence>
<evidence type="ECO:0000256" key="3">
    <source>
        <dbReference type="ARBA" id="ARBA00022989"/>
    </source>
</evidence>
<evidence type="ECO:0000256" key="4">
    <source>
        <dbReference type="ARBA" id="ARBA00023136"/>
    </source>
</evidence>
<dbReference type="GO" id="GO:0016020">
    <property type="term" value="C:membrane"/>
    <property type="evidence" value="ECO:0007669"/>
    <property type="project" value="UniProtKB-SubCell"/>
</dbReference>
<dbReference type="RefSeq" id="WP_107632733.1">
    <property type="nucleotide sequence ID" value="NZ_JAUBYY010000003.1"/>
</dbReference>
<feature type="transmembrane region" description="Helical" evidence="6">
    <location>
        <begin position="422"/>
        <end position="446"/>
    </location>
</feature>
<accession>A0A2T4R6Y6</accession>
<feature type="transmembrane region" description="Helical" evidence="6">
    <location>
        <begin position="379"/>
        <end position="401"/>
    </location>
</feature>
<dbReference type="NCBIfam" id="TIGR03062">
    <property type="entry name" value="pip_yhgE_Cterm"/>
    <property type="match status" value="1"/>
</dbReference>
<feature type="domain" description="ABC-2 type transporter transmembrane" evidence="7">
    <location>
        <begin position="27"/>
        <end position="555"/>
    </location>
</feature>
<keyword evidence="3 6" id="KW-1133">Transmembrane helix</keyword>
<evidence type="ECO:0000313" key="8">
    <source>
        <dbReference type="EMBL" id="RIO44134.1"/>
    </source>
</evidence>
<dbReference type="Proteomes" id="UP000285625">
    <property type="component" value="Unassembled WGS sequence"/>
</dbReference>
<evidence type="ECO:0000256" key="6">
    <source>
        <dbReference type="SAM" id="Phobius"/>
    </source>
</evidence>
<dbReference type="PANTHER" id="PTHR43077">
    <property type="entry name" value="TRANSPORT PERMEASE YVFS-RELATED"/>
    <property type="match status" value="1"/>
</dbReference>
<evidence type="ECO:0000256" key="1">
    <source>
        <dbReference type="ARBA" id="ARBA00004141"/>
    </source>
</evidence>
<feature type="transmembrane region" description="Helical" evidence="6">
    <location>
        <begin position="20"/>
        <end position="38"/>
    </location>
</feature>
<comment type="subcellular location">
    <subcellularLocation>
        <location evidence="1">Membrane</location>
        <topology evidence="1">Multi-pass membrane protein</topology>
    </subcellularLocation>
</comment>
<comment type="caution">
    <text evidence="8">The sequence shown here is derived from an EMBL/GenBank/DDBJ whole genome shotgun (WGS) entry which is preliminary data.</text>
</comment>
<keyword evidence="5" id="KW-0175">Coiled coil</keyword>
<dbReference type="PANTHER" id="PTHR43077:SF10">
    <property type="entry name" value="TRANSPORT PERMEASE PROTEIN"/>
    <property type="match status" value="1"/>
</dbReference>
<feature type="transmembrane region" description="Helical" evidence="6">
    <location>
        <begin position="452"/>
        <end position="476"/>
    </location>
</feature>
<feature type="transmembrane region" description="Helical" evidence="6">
    <location>
        <begin position="483"/>
        <end position="508"/>
    </location>
</feature>
<dbReference type="InterPro" id="IPR051328">
    <property type="entry name" value="T7SS_ABC-Transporter"/>
</dbReference>
<sequence>MKKPIDVFEMDVKQIIKSPFAWLVMTLLLSLPALFVWYDLNANKDPFQHTEHMKIGVVNEDQGTRIQKRKINIGKAVEGQLKAQKKWDWQFVDRQTADKSLKRGDFVAVLYIPQTFSQDVTGIIRQKPKQTTVTYHVNEKVNAITPKLTDATIGEAIKQADVSFNRTVMKVLLDEANQQGLHLEDQLPSYQKIRDSIAIANDTLPKIEQFRDAVIALDREMNALNQNTVALQQVEQYKNEALAATQNLNQVHDQNLATYGPILSGQANDISVITGQLNQSLPPLFQQYDNVKTGLEQHQPGARDALRELAHSLERDVPSVQSDIAKANQTFEALDKDNTLEHIVKLMRTDLKKQAGVASNPIHIERQSMFSVESFQSGLTPFITSIGLWLGIVLTTLLIPTRHAYASTIETLSSRRHFLGRIGLYTLISSIQLLAILVTIIVVLDIPMQSRLLFIGMSSYIAFIYMIMMYAIVTLFGKIGKVIIVLMLAFQFVGTDGLFPITVSPLFVQHIQPFLPFYHSFKILREAVGGVVYDVLFVETAWLGLYGLIIFIMAMVIYPWIRRPYLTRMEKRGQSKLFKSSL</sequence>
<dbReference type="Pfam" id="PF12698">
    <property type="entry name" value="ABC2_membrane_3"/>
    <property type="match status" value="1"/>
</dbReference>
<dbReference type="GO" id="GO:0140359">
    <property type="term" value="F:ABC-type transporter activity"/>
    <property type="evidence" value="ECO:0007669"/>
    <property type="project" value="InterPro"/>
</dbReference>
<dbReference type="Gene3D" id="3.40.1710.10">
    <property type="entry name" value="abc type-2 transporter like domain"/>
    <property type="match status" value="1"/>
</dbReference>
<keyword evidence="2 6" id="KW-0812">Transmembrane</keyword>
<protein>
    <submittedName>
        <fullName evidence="8">YhgE/Pip domain-containing protein</fullName>
    </submittedName>
</protein>
<evidence type="ECO:0000256" key="5">
    <source>
        <dbReference type="SAM" id="Coils"/>
    </source>
</evidence>
<gene>
    <name evidence="8" type="ORF">BUZ57_09785</name>
</gene>
<reference evidence="8 9" key="1">
    <citation type="journal article" date="2016" name="Front. Microbiol.">
        <title>Comprehensive Phylogenetic Analysis of Bovine Non-aureus Staphylococci Species Based on Whole-Genome Sequencing.</title>
        <authorList>
            <person name="Naushad S."/>
            <person name="Barkema H.W."/>
            <person name="Luby C."/>
            <person name="Condas L.A."/>
            <person name="Nobrega D.B."/>
            <person name="Carson D.A."/>
            <person name="De Buck J."/>
        </authorList>
    </citation>
    <scope>NUCLEOTIDE SEQUENCE [LARGE SCALE GENOMIC DNA]</scope>
    <source>
        <strain evidence="8 9">SNUC 5959</strain>
    </source>
</reference>
<feature type="transmembrane region" description="Helical" evidence="6">
    <location>
        <begin position="541"/>
        <end position="561"/>
    </location>
</feature>
<keyword evidence="4 6" id="KW-0472">Membrane</keyword>
<organism evidence="8 9">
    <name type="scientific">Staphylococcus hyicus</name>
    <dbReference type="NCBI Taxonomy" id="1284"/>
    <lineage>
        <taxon>Bacteria</taxon>
        <taxon>Bacillati</taxon>
        <taxon>Bacillota</taxon>
        <taxon>Bacilli</taxon>
        <taxon>Bacillales</taxon>
        <taxon>Staphylococcaceae</taxon>
        <taxon>Staphylococcus</taxon>
    </lineage>
</organism>
<proteinExistence type="predicted"/>
<evidence type="ECO:0000259" key="7">
    <source>
        <dbReference type="Pfam" id="PF12698"/>
    </source>
</evidence>
<dbReference type="InterPro" id="IPR017500">
    <property type="entry name" value="Phage_infect_YhgE_N"/>
</dbReference>
<dbReference type="NCBIfam" id="TIGR03061">
    <property type="entry name" value="pip_yhgE_Nterm"/>
    <property type="match status" value="1"/>
</dbReference>